<accession>A0A4R3I826</accession>
<dbReference type="OrthoDB" id="1162179at2"/>
<sequence length="170" mass="18949">MTNLCQANIEVLNQLIDLIQCCDENYSTKNGPVASIGEHTRHILDHYRAVKIGISNDCINYNLRTRDSDEESDALIAESQINSLIVWLSNLEYKSKPIELVSEISVNATLNETLASSLERELLYLINHSIHHLAYAALAAKTLGISVPNHIGVAPSTATYRRNHQHKEAC</sequence>
<dbReference type="SUPFAM" id="SSF109854">
    <property type="entry name" value="DinB/YfiT-like putative metalloenzymes"/>
    <property type="match status" value="1"/>
</dbReference>
<name>A0A4R3I826_9GAMM</name>
<dbReference type="PANTHER" id="PTHR39473:SF1">
    <property type="entry name" value="DINB-LIKE DOMAIN-CONTAINING PROTEIN"/>
    <property type="match status" value="1"/>
</dbReference>
<protein>
    <recommendedName>
        <fullName evidence="3">DinB family protein</fullName>
    </recommendedName>
</protein>
<dbReference type="EMBL" id="SLZR01000006">
    <property type="protein sequence ID" value="TCS41382.1"/>
    <property type="molecule type" value="Genomic_DNA"/>
</dbReference>
<dbReference type="InterPro" id="IPR034660">
    <property type="entry name" value="DinB/YfiT-like"/>
</dbReference>
<reference evidence="1 2" key="1">
    <citation type="submission" date="2019-03" db="EMBL/GenBank/DDBJ databases">
        <title>Genomic Encyclopedia of Archaeal and Bacterial Type Strains, Phase II (KMG-II): from individual species to whole genera.</title>
        <authorList>
            <person name="Goeker M."/>
        </authorList>
    </citation>
    <scope>NUCLEOTIDE SEQUENCE [LARGE SCALE GENOMIC DNA]</scope>
    <source>
        <strain evidence="1 2">DSM 15388</strain>
    </source>
</reference>
<comment type="caution">
    <text evidence="1">The sequence shown here is derived from an EMBL/GenBank/DDBJ whole genome shotgun (WGS) entry which is preliminary data.</text>
</comment>
<evidence type="ECO:0000313" key="1">
    <source>
        <dbReference type="EMBL" id="TCS41382.1"/>
    </source>
</evidence>
<keyword evidence="2" id="KW-1185">Reference proteome</keyword>
<dbReference type="Gene3D" id="1.20.120.450">
    <property type="entry name" value="dinb family like domain"/>
    <property type="match status" value="1"/>
</dbReference>
<organism evidence="1 2">
    <name type="scientific">Reinekea marinisedimentorum</name>
    <dbReference type="NCBI Taxonomy" id="230495"/>
    <lineage>
        <taxon>Bacteria</taxon>
        <taxon>Pseudomonadati</taxon>
        <taxon>Pseudomonadota</taxon>
        <taxon>Gammaproteobacteria</taxon>
        <taxon>Oceanospirillales</taxon>
        <taxon>Saccharospirillaceae</taxon>
        <taxon>Reinekea</taxon>
    </lineage>
</organism>
<evidence type="ECO:0008006" key="3">
    <source>
        <dbReference type="Google" id="ProtNLM"/>
    </source>
</evidence>
<dbReference type="RefSeq" id="WP_132701355.1">
    <property type="nucleotide sequence ID" value="NZ_SLZR01000006.1"/>
</dbReference>
<proteinExistence type="predicted"/>
<dbReference type="PANTHER" id="PTHR39473">
    <property type="match status" value="1"/>
</dbReference>
<gene>
    <name evidence="1" type="ORF">BCF53_106113</name>
</gene>
<dbReference type="Proteomes" id="UP000295793">
    <property type="component" value="Unassembled WGS sequence"/>
</dbReference>
<evidence type="ECO:0000313" key="2">
    <source>
        <dbReference type="Proteomes" id="UP000295793"/>
    </source>
</evidence>
<dbReference type="AlphaFoldDB" id="A0A4R3I826"/>